<comment type="caution">
    <text evidence="1">The sequence shown here is derived from an EMBL/GenBank/DDBJ whole genome shotgun (WGS) entry which is preliminary data.</text>
</comment>
<gene>
    <name evidence="1" type="ORF">EVAR_41554_1</name>
</gene>
<evidence type="ECO:0000313" key="2">
    <source>
        <dbReference type="Proteomes" id="UP000299102"/>
    </source>
</evidence>
<sequence>MYAWDGRRRTEWRVGLFRKRSKEEGLEGDRLRSSISRPRSFLGGPNLDDPLARHRLETVRKTHFTLNYNYILVYWCQKTMLLRKGTLQHLLHFRLRHLEPSPEWLRVSCGLRVANDRRHLCDDYVVTCAMATSSPARWLRRHLRDGYVVTCAMATSSPARWLRRHLRDDYVVTCAMATSSPARWLRLHLRDDYVVTCAMATSSPAR</sequence>
<organism evidence="1 2">
    <name type="scientific">Eumeta variegata</name>
    <name type="common">Bagworm moth</name>
    <name type="synonym">Eumeta japonica</name>
    <dbReference type="NCBI Taxonomy" id="151549"/>
    <lineage>
        <taxon>Eukaryota</taxon>
        <taxon>Metazoa</taxon>
        <taxon>Ecdysozoa</taxon>
        <taxon>Arthropoda</taxon>
        <taxon>Hexapoda</taxon>
        <taxon>Insecta</taxon>
        <taxon>Pterygota</taxon>
        <taxon>Neoptera</taxon>
        <taxon>Endopterygota</taxon>
        <taxon>Lepidoptera</taxon>
        <taxon>Glossata</taxon>
        <taxon>Ditrysia</taxon>
        <taxon>Tineoidea</taxon>
        <taxon>Psychidae</taxon>
        <taxon>Oiketicinae</taxon>
        <taxon>Eumeta</taxon>
    </lineage>
</organism>
<evidence type="ECO:0000313" key="1">
    <source>
        <dbReference type="EMBL" id="GBP68816.1"/>
    </source>
</evidence>
<dbReference type="Proteomes" id="UP000299102">
    <property type="component" value="Unassembled WGS sequence"/>
</dbReference>
<protein>
    <submittedName>
        <fullName evidence="1">Uncharacterized protein</fullName>
    </submittedName>
</protein>
<keyword evidence="2" id="KW-1185">Reference proteome</keyword>
<dbReference type="AlphaFoldDB" id="A0A4C1XYX2"/>
<dbReference type="EMBL" id="BGZK01001025">
    <property type="protein sequence ID" value="GBP68816.1"/>
    <property type="molecule type" value="Genomic_DNA"/>
</dbReference>
<name>A0A4C1XYX2_EUMVA</name>
<proteinExistence type="predicted"/>
<reference evidence="1 2" key="1">
    <citation type="journal article" date="2019" name="Commun. Biol.">
        <title>The bagworm genome reveals a unique fibroin gene that provides high tensile strength.</title>
        <authorList>
            <person name="Kono N."/>
            <person name="Nakamura H."/>
            <person name="Ohtoshi R."/>
            <person name="Tomita M."/>
            <person name="Numata K."/>
            <person name="Arakawa K."/>
        </authorList>
    </citation>
    <scope>NUCLEOTIDE SEQUENCE [LARGE SCALE GENOMIC DNA]</scope>
</reference>
<accession>A0A4C1XYX2</accession>